<dbReference type="RefSeq" id="WP_086966707.1">
    <property type="nucleotide sequence ID" value="NZ_FCOJ02000009.1"/>
</dbReference>
<organism evidence="1 2">
    <name type="scientific">Caballeronia glebae</name>
    <dbReference type="NCBI Taxonomy" id="1777143"/>
    <lineage>
        <taxon>Bacteria</taxon>
        <taxon>Pseudomonadati</taxon>
        <taxon>Pseudomonadota</taxon>
        <taxon>Betaproteobacteria</taxon>
        <taxon>Burkholderiales</taxon>
        <taxon>Burkholderiaceae</taxon>
        <taxon>Caballeronia</taxon>
    </lineage>
</organism>
<dbReference type="EMBL" id="FCOJ02000009">
    <property type="protein sequence ID" value="SAK52711.1"/>
    <property type="molecule type" value="Genomic_DNA"/>
</dbReference>
<keyword evidence="2" id="KW-1185">Reference proteome</keyword>
<evidence type="ECO:0000313" key="1">
    <source>
        <dbReference type="EMBL" id="SAK52711.1"/>
    </source>
</evidence>
<gene>
    <name evidence="1" type="ORF">AWB82_01713</name>
</gene>
<reference evidence="1" key="1">
    <citation type="submission" date="2016-01" db="EMBL/GenBank/DDBJ databases">
        <authorList>
            <person name="Peeters C."/>
        </authorList>
    </citation>
    <scope>NUCLEOTIDE SEQUENCE [LARGE SCALE GENOMIC DNA]</scope>
    <source>
        <strain evidence="1">LMG 29325</strain>
    </source>
</reference>
<proteinExistence type="predicted"/>
<protein>
    <submittedName>
        <fullName evidence="1">Uncharacterized protein</fullName>
    </submittedName>
</protein>
<sequence length="158" mass="17891">MMRFDVPSDTTLLAAIGEVALRQEHLNYTLRMTIKTLARLDLGEALDATAYDGSSQLRERIKKLARQELREGVPLLKLQALLERCKRATEKRNDFIHSVWLKELDAESGRRHSGGASHAWPTVSELRDLAETLAALTLELNEARLEGYLHEAVTKKEK</sequence>
<name>A0A158A4E9_9BURK</name>
<evidence type="ECO:0000313" key="2">
    <source>
        <dbReference type="Proteomes" id="UP000054596"/>
    </source>
</evidence>
<dbReference type="OrthoDB" id="9181372at2"/>
<comment type="caution">
    <text evidence="1">The sequence shown here is derived from an EMBL/GenBank/DDBJ whole genome shotgun (WGS) entry which is preliminary data.</text>
</comment>
<accession>A0A158A4E9</accession>
<dbReference type="Proteomes" id="UP000054596">
    <property type="component" value="Unassembled WGS sequence"/>
</dbReference>
<dbReference type="AlphaFoldDB" id="A0A158A4E9"/>